<dbReference type="EMBL" id="JAMQCP010000003">
    <property type="protein sequence ID" value="MDS0255328.1"/>
    <property type="molecule type" value="Genomic_DNA"/>
</dbReference>
<keyword evidence="3" id="KW-1185">Reference proteome</keyword>
<sequence>MSFDQFRGYIERKSGWSIQDLFATVVLGALPLIFARNAFLKDGYAFGNEVFSNLIPPIHVRRALSQGELPLTAPWFGGRSIWANPMFKGFYPPALPMYIPQVPLDIALEVVAGAHLTAIPVVAYWCARRDLDIAHAAPYALIWLFIAWPHYSGGQLEKLFAFPWVVLTVHQLLPRYLNSASRRAGVIAGIGIGAAFLAGGMYYTFYLCVFTGVLIVATQAWRFATGVALGSLVGLPHVITIIPSLLNASKRPPVSHSLDLVQQALVISGLHPVISVVPGHLIGAGYATVGIPTLAFAGLGIWIANNHGGFDRRWAFGVLGVAVIGALLATGFWAIYRIPGISIFRSAGRATDLIAFACLLLTVFAFRETEFTTYQSARRIGTTLLVACVITTMVAQPAFAGFAAQHPNEGRAVAQALDAQGCDEVWLEHVHTWGGKVRVRPAKASFAAVERGIVVQGGHYGDIGQSWTVTGPDGEPTFDALVVGKKPPETAHLTRPFEYEESTIVGQVNMSSFELVDTVPLEEDGAEAFIYAYEGRC</sequence>
<evidence type="ECO:0000313" key="3">
    <source>
        <dbReference type="Proteomes" id="UP001248536"/>
    </source>
</evidence>
<reference evidence="2 3" key="1">
    <citation type="submission" date="2022-06" db="EMBL/GenBank/DDBJ databases">
        <title>Haloarcula sp. a new haloarchaeum isolate from saline soil.</title>
        <authorList>
            <person name="Strakova D."/>
            <person name="Galisteo C."/>
            <person name="Sanchez-Porro C."/>
            <person name="Ventosa A."/>
        </authorList>
    </citation>
    <scope>NUCLEOTIDE SEQUENCE [LARGE SCALE GENOMIC DNA]</scope>
    <source>
        <strain evidence="2 3">JCM 15760</strain>
    </source>
</reference>
<keyword evidence="1" id="KW-0472">Membrane</keyword>
<evidence type="ECO:0000313" key="2">
    <source>
        <dbReference type="EMBL" id="MDS0255328.1"/>
    </source>
</evidence>
<feature type="transmembrane region" description="Helical" evidence="1">
    <location>
        <begin position="283"/>
        <end position="304"/>
    </location>
</feature>
<dbReference type="Proteomes" id="UP001248536">
    <property type="component" value="Unassembled WGS sequence"/>
</dbReference>
<feature type="transmembrane region" description="Helical" evidence="1">
    <location>
        <begin position="223"/>
        <end position="246"/>
    </location>
</feature>
<feature type="transmembrane region" description="Helical" evidence="1">
    <location>
        <begin position="379"/>
        <end position="399"/>
    </location>
</feature>
<accession>A0ABU2F419</accession>
<proteinExistence type="predicted"/>
<dbReference type="RefSeq" id="WP_152422995.1">
    <property type="nucleotide sequence ID" value="NZ_BAABDY010000002.1"/>
</dbReference>
<evidence type="ECO:0008006" key="4">
    <source>
        <dbReference type="Google" id="ProtNLM"/>
    </source>
</evidence>
<feature type="transmembrane region" description="Helical" evidence="1">
    <location>
        <begin position="184"/>
        <end position="217"/>
    </location>
</feature>
<feature type="transmembrane region" description="Helical" evidence="1">
    <location>
        <begin position="21"/>
        <end position="39"/>
    </location>
</feature>
<feature type="transmembrane region" description="Helical" evidence="1">
    <location>
        <begin position="106"/>
        <end position="126"/>
    </location>
</feature>
<keyword evidence="1" id="KW-0812">Transmembrane</keyword>
<gene>
    <name evidence="2" type="ORF">NC662_16565</name>
</gene>
<name>A0ABU2F419_HALAR</name>
<evidence type="ECO:0000256" key="1">
    <source>
        <dbReference type="SAM" id="Phobius"/>
    </source>
</evidence>
<feature type="transmembrane region" description="Helical" evidence="1">
    <location>
        <begin position="258"/>
        <end position="277"/>
    </location>
</feature>
<feature type="transmembrane region" description="Helical" evidence="1">
    <location>
        <begin position="316"/>
        <end position="336"/>
    </location>
</feature>
<keyword evidence="1" id="KW-1133">Transmembrane helix</keyword>
<feature type="transmembrane region" description="Helical" evidence="1">
    <location>
        <begin position="348"/>
        <end position="367"/>
    </location>
</feature>
<organism evidence="2 3">
    <name type="scientific">Haloarcula argentinensis</name>
    <dbReference type="NCBI Taxonomy" id="43776"/>
    <lineage>
        <taxon>Archaea</taxon>
        <taxon>Methanobacteriati</taxon>
        <taxon>Methanobacteriota</taxon>
        <taxon>Stenosarchaea group</taxon>
        <taxon>Halobacteria</taxon>
        <taxon>Halobacteriales</taxon>
        <taxon>Haloarculaceae</taxon>
        <taxon>Haloarcula</taxon>
    </lineage>
</organism>
<feature type="transmembrane region" description="Helical" evidence="1">
    <location>
        <begin position="133"/>
        <end position="153"/>
    </location>
</feature>
<comment type="caution">
    <text evidence="2">The sequence shown here is derived from an EMBL/GenBank/DDBJ whole genome shotgun (WGS) entry which is preliminary data.</text>
</comment>
<protein>
    <recommendedName>
        <fullName evidence="4">Archaeal glycosylation protein B peripheral domain-containing protein</fullName>
    </recommendedName>
</protein>